<proteinExistence type="predicted"/>
<comment type="caution">
    <text evidence="2">The sequence shown here is derived from an EMBL/GenBank/DDBJ whole genome shotgun (WGS) entry which is preliminary data.</text>
</comment>
<accession>A0A9D3Y7C8</accession>
<dbReference type="EMBL" id="JAIWYP010000017">
    <property type="protein sequence ID" value="KAH3693279.1"/>
    <property type="molecule type" value="Genomic_DNA"/>
</dbReference>
<dbReference type="AlphaFoldDB" id="A0A9D3Y7C8"/>
<name>A0A9D3Y7C8_DREPO</name>
<evidence type="ECO:0000256" key="1">
    <source>
        <dbReference type="SAM" id="MobiDB-lite"/>
    </source>
</evidence>
<dbReference type="Proteomes" id="UP000828390">
    <property type="component" value="Unassembled WGS sequence"/>
</dbReference>
<protein>
    <submittedName>
        <fullName evidence="2">Uncharacterized protein</fullName>
    </submittedName>
</protein>
<evidence type="ECO:0000313" key="3">
    <source>
        <dbReference type="Proteomes" id="UP000828390"/>
    </source>
</evidence>
<reference evidence="2" key="2">
    <citation type="submission" date="2020-11" db="EMBL/GenBank/DDBJ databases">
        <authorList>
            <person name="McCartney M.A."/>
            <person name="Auch B."/>
            <person name="Kono T."/>
            <person name="Mallez S."/>
            <person name="Becker A."/>
            <person name="Gohl D.M."/>
            <person name="Silverstein K.A.T."/>
            <person name="Koren S."/>
            <person name="Bechman K.B."/>
            <person name="Herman A."/>
            <person name="Abrahante J.E."/>
            <person name="Garbe J."/>
        </authorList>
    </citation>
    <scope>NUCLEOTIDE SEQUENCE</scope>
    <source>
        <strain evidence="2">Duluth1</strain>
        <tissue evidence="2">Whole animal</tissue>
    </source>
</reference>
<evidence type="ECO:0000313" key="2">
    <source>
        <dbReference type="EMBL" id="KAH3693279.1"/>
    </source>
</evidence>
<gene>
    <name evidence="2" type="ORF">DPMN_192683</name>
</gene>
<reference evidence="2" key="1">
    <citation type="journal article" date="2019" name="bioRxiv">
        <title>The Genome of the Zebra Mussel, Dreissena polymorpha: A Resource for Invasive Species Research.</title>
        <authorList>
            <person name="McCartney M.A."/>
            <person name="Auch B."/>
            <person name="Kono T."/>
            <person name="Mallez S."/>
            <person name="Zhang Y."/>
            <person name="Obille A."/>
            <person name="Becker A."/>
            <person name="Abrahante J.E."/>
            <person name="Garbe J."/>
            <person name="Badalamenti J.P."/>
            <person name="Herman A."/>
            <person name="Mangelson H."/>
            <person name="Liachko I."/>
            <person name="Sullivan S."/>
            <person name="Sone E.D."/>
            <person name="Koren S."/>
            <person name="Silverstein K.A.T."/>
            <person name="Beckman K.B."/>
            <person name="Gohl D.M."/>
        </authorList>
    </citation>
    <scope>NUCLEOTIDE SEQUENCE</scope>
    <source>
        <strain evidence="2">Duluth1</strain>
        <tissue evidence="2">Whole animal</tissue>
    </source>
</reference>
<keyword evidence="3" id="KW-1185">Reference proteome</keyword>
<organism evidence="2 3">
    <name type="scientific">Dreissena polymorpha</name>
    <name type="common">Zebra mussel</name>
    <name type="synonym">Mytilus polymorpha</name>
    <dbReference type="NCBI Taxonomy" id="45954"/>
    <lineage>
        <taxon>Eukaryota</taxon>
        <taxon>Metazoa</taxon>
        <taxon>Spiralia</taxon>
        <taxon>Lophotrochozoa</taxon>
        <taxon>Mollusca</taxon>
        <taxon>Bivalvia</taxon>
        <taxon>Autobranchia</taxon>
        <taxon>Heteroconchia</taxon>
        <taxon>Euheterodonta</taxon>
        <taxon>Imparidentia</taxon>
        <taxon>Neoheterodontei</taxon>
        <taxon>Myida</taxon>
        <taxon>Dreissenoidea</taxon>
        <taxon>Dreissenidae</taxon>
        <taxon>Dreissena</taxon>
    </lineage>
</organism>
<sequence length="407" mass="45854">MQGLLARLKQSRGENKPSNPETDVGYTISKYASENKSVPNRDIYVKSVGKDRNDTTNGHHLPNGGQEDILEDDNFEIDLGMSSKNKPSDKYKSRNSITSTSSKNRRSLSRPGNSRLSMYSDVSEAELLLLSESDDESASQCQRSETLTPHHAWAAFEDAVKSIDSGNTEYFLKKPKPNFIASGTFQEVMVDMYGNTEYGNTKGYTLLKQKLGNMAKSSGLAARMMAKAVANGQELREIEEPNNDCEHTVYEEPDGKTGEVHEHSESVTKVFAKRSWKALSKQVNDDNKEHISQAPPKFNLAMLQQTVQQMTNMERSRQDLYERYGIVPTTLPDGRVVCENIMLSERARAQLYGRTEDGIQYVRPKSYQPPSAQQRSRLNVERHTVWVSRTKSAKLAPRKSFRPLTAK</sequence>
<feature type="region of interest" description="Disordered" evidence="1">
    <location>
        <begin position="1"/>
        <end position="116"/>
    </location>
</feature>